<protein>
    <recommendedName>
        <fullName evidence="6">Late embryogenesis abundant protein LEA-2 subgroup domain-containing protein</fullName>
    </recommendedName>
</protein>
<proteinExistence type="predicted"/>
<dbReference type="AlphaFoldDB" id="A0AAV0EJG2"/>
<accession>A0AAV0EJG2</accession>
<dbReference type="PANTHER" id="PTHR31234:SF2">
    <property type="entry name" value="OS05G0199100 PROTEIN"/>
    <property type="match status" value="1"/>
</dbReference>
<organism evidence="4 5">
    <name type="scientific">Cuscuta epithymum</name>
    <dbReference type="NCBI Taxonomy" id="186058"/>
    <lineage>
        <taxon>Eukaryota</taxon>
        <taxon>Viridiplantae</taxon>
        <taxon>Streptophyta</taxon>
        <taxon>Embryophyta</taxon>
        <taxon>Tracheophyta</taxon>
        <taxon>Spermatophyta</taxon>
        <taxon>Magnoliopsida</taxon>
        <taxon>eudicotyledons</taxon>
        <taxon>Gunneridae</taxon>
        <taxon>Pentapetalae</taxon>
        <taxon>asterids</taxon>
        <taxon>lamiids</taxon>
        <taxon>Solanales</taxon>
        <taxon>Convolvulaceae</taxon>
        <taxon>Cuscuteae</taxon>
        <taxon>Cuscuta</taxon>
        <taxon>Cuscuta subgen. Cuscuta</taxon>
    </lineage>
</organism>
<dbReference type="InterPro" id="IPR044839">
    <property type="entry name" value="NDR1-like"/>
</dbReference>
<dbReference type="EMBL" id="CAMAPF010000933">
    <property type="protein sequence ID" value="CAH9124300.1"/>
    <property type="molecule type" value="Genomic_DNA"/>
</dbReference>
<dbReference type="GO" id="GO:0005886">
    <property type="term" value="C:plasma membrane"/>
    <property type="evidence" value="ECO:0007669"/>
    <property type="project" value="TreeGrafter"/>
</dbReference>
<feature type="transmembrane region" description="Helical" evidence="3">
    <location>
        <begin position="16"/>
        <end position="39"/>
    </location>
</feature>
<dbReference type="Proteomes" id="UP001152523">
    <property type="component" value="Unassembled WGS sequence"/>
</dbReference>
<sequence>MDGDYEAYSRRRRAKICCSILTIFLLVVGIVSLGIGVLLNHLDNVQHPNPKAPAYSVLDVPLTTNDTGFTGGNINIILNARNQNKKKTNDYGTSEALLYFGDAAVALWLVANATSPAFFQPPLASTNLTLTFPAPAVEALGDRSTAVIKMKAQIRSSSKKEYGWHQVSCTLPYSSRLHGFDVSGKCVVFYQPPQICGIQPKNRAKYCIDDDS</sequence>
<evidence type="ECO:0000256" key="1">
    <source>
        <dbReference type="ARBA" id="ARBA00004370"/>
    </source>
</evidence>
<comment type="caution">
    <text evidence="4">The sequence shown here is derived from an EMBL/GenBank/DDBJ whole genome shotgun (WGS) entry which is preliminary data.</text>
</comment>
<gene>
    <name evidence="4" type="ORF">CEPIT_LOCUS25883</name>
</gene>
<evidence type="ECO:0000313" key="5">
    <source>
        <dbReference type="Proteomes" id="UP001152523"/>
    </source>
</evidence>
<dbReference type="PANTHER" id="PTHR31234">
    <property type="entry name" value="LATE EMBRYOGENESIS ABUNDANT (LEA) HYDROXYPROLINE-RICH GLYCOPROTEIN FAMILY"/>
    <property type="match status" value="1"/>
</dbReference>
<reference evidence="4" key="1">
    <citation type="submission" date="2022-07" db="EMBL/GenBank/DDBJ databases">
        <authorList>
            <person name="Macas J."/>
            <person name="Novak P."/>
            <person name="Neumann P."/>
        </authorList>
    </citation>
    <scope>NUCLEOTIDE SEQUENCE</scope>
</reference>
<keyword evidence="3" id="KW-1133">Transmembrane helix</keyword>
<evidence type="ECO:0000256" key="3">
    <source>
        <dbReference type="SAM" id="Phobius"/>
    </source>
</evidence>
<evidence type="ECO:0000256" key="2">
    <source>
        <dbReference type="ARBA" id="ARBA00023136"/>
    </source>
</evidence>
<comment type="subcellular location">
    <subcellularLocation>
        <location evidence="1">Membrane</location>
    </subcellularLocation>
</comment>
<dbReference type="GO" id="GO:0098542">
    <property type="term" value="P:defense response to other organism"/>
    <property type="evidence" value="ECO:0007669"/>
    <property type="project" value="InterPro"/>
</dbReference>
<keyword evidence="5" id="KW-1185">Reference proteome</keyword>
<evidence type="ECO:0008006" key="6">
    <source>
        <dbReference type="Google" id="ProtNLM"/>
    </source>
</evidence>
<evidence type="ECO:0000313" key="4">
    <source>
        <dbReference type="EMBL" id="CAH9124300.1"/>
    </source>
</evidence>
<keyword evidence="3" id="KW-0812">Transmembrane</keyword>
<name>A0AAV0EJG2_9ASTE</name>
<keyword evidence="2 3" id="KW-0472">Membrane</keyword>